<proteinExistence type="predicted"/>
<name>A0A9J5XHY8_SOLCO</name>
<gene>
    <name evidence="1" type="ORF">H5410_047326</name>
</gene>
<reference evidence="1 2" key="1">
    <citation type="submission" date="2020-09" db="EMBL/GenBank/DDBJ databases">
        <title>De no assembly of potato wild relative species, Solanum commersonii.</title>
        <authorList>
            <person name="Cho K."/>
        </authorList>
    </citation>
    <scope>NUCLEOTIDE SEQUENCE [LARGE SCALE GENOMIC DNA]</scope>
    <source>
        <strain evidence="1">LZ3.2</strain>
        <tissue evidence="1">Leaf</tissue>
    </source>
</reference>
<accession>A0A9J5XHY8</accession>
<dbReference type="AlphaFoldDB" id="A0A9J5XHY8"/>
<evidence type="ECO:0000313" key="2">
    <source>
        <dbReference type="Proteomes" id="UP000824120"/>
    </source>
</evidence>
<dbReference type="Proteomes" id="UP000824120">
    <property type="component" value="Chromosome 9"/>
</dbReference>
<keyword evidence="2" id="KW-1185">Reference proteome</keyword>
<comment type="caution">
    <text evidence="1">The sequence shown here is derived from an EMBL/GenBank/DDBJ whole genome shotgun (WGS) entry which is preliminary data.</text>
</comment>
<evidence type="ECO:0000313" key="1">
    <source>
        <dbReference type="EMBL" id="KAG5586892.1"/>
    </source>
</evidence>
<organism evidence="1 2">
    <name type="scientific">Solanum commersonii</name>
    <name type="common">Commerson's wild potato</name>
    <name type="synonym">Commerson's nightshade</name>
    <dbReference type="NCBI Taxonomy" id="4109"/>
    <lineage>
        <taxon>Eukaryota</taxon>
        <taxon>Viridiplantae</taxon>
        <taxon>Streptophyta</taxon>
        <taxon>Embryophyta</taxon>
        <taxon>Tracheophyta</taxon>
        <taxon>Spermatophyta</taxon>
        <taxon>Magnoliopsida</taxon>
        <taxon>eudicotyledons</taxon>
        <taxon>Gunneridae</taxon>
        <taxon>Pentapetalae</taxon>
        <taxon>asterids</taxon>
        <taxon>lamiids</taxon>
        <taxon>Solanales</taxon>
        <taxon>Solanaceae</taxon>
        <taxon>Solanoideae</taxon>
        <taxon>Solaneae</taxon>
        <taxon>Solanum</taxon>
    </lineage>
</organism>
<sequence>MQGEILVCEIKIEDIGIEIDYWKHSVSCYVLGDHPPFAVLNGFIQHMWAKIQMPTYVQQEHYNKRQMGLVKNTFQVLNQELINTKGVTSQSRNVGGSNIPIIGNG</sequence>
<protein>
    <submittedName>
        <fullName evidence="1">Uncharacterized protein</fullName>
    </submittedName>
</protein>
<dbReference type="EMBL" id="JACXVP010000009">
    <property type="protein sequence ID" value="KAG5586892.1"/>
    <property type="molecule type" value="Genomic_DNA"/>
</dbReference>